<proteinExistence type="predicted"/>
<name>X1STN1_9ZZZZ</name>
<dbReference type="AlphaFoldDB" id="X1STN1"/>
<reference evidence="1" key="1">
    <citation type="journal article" date="2014" name="Front. Microbiol.">
        <title>High frequency of phylogenetically diverse reductive dehalogenase-homologous genes in deep subseafloor sedimentary metagenomes.</title>
        <authorList>
            <person name="Kawai M."/>
            <person name="Futagami T."/>
            <person name="Toyoda A."/>
            <person name="Takaki Y."/>
            <person name="Nishi S."/>
            <person name="Hori S."/>
            <person name="Arai W."/>
            <person name="Tsubouchi T."/>
            <person name="Morono Y."/>
            <person name="Uchiyama I."/>
            <person name="Ito T."/>
            <person name="Fujiyama A."/>
            <person name="Inagaki F."/>
            <person name="Takami H."/>
        </authorList>
    </citation>
    <scope>NUCLEOTIDE SEQUENCE</scope>
    <source>
        <strain evidence="1">Expedition CK06-06</strain>
    </source>
</reference>
<accession>X1STN1</accession>
<protein>
    <submittedName>
        <fullName evidence="1">Uncharacterized protein</fullName>
    </submittedName>
</protein>
<evidence type="ECO:0000313" key="1">
    <source>
        <dbReference type="EMBL" id="GAI96308.1"/>
    </source>
</evidence>
<gene>
    <name evidence="1" type="ORF">S12H4_31232</name>
</gene>
<dbReference type="EMBL" id="BARW01018214">
    <property type="protein sequence ID" value="GAI96308.1"/>
    <property type="molecule type" value="Genomic_DNA"/>
</dbReference>
<sequence length="84" mass="8736">MSEIEVEMVPVETVQEEIATAKKTGGGKWSSLVGKVFATGNAAVVTGLTKGQVAAASKACKAVDTVSCRTFYAKGKVILYPTPE</sequence>
<comment type="caution">
    <text evidence="1">The sequence shown here is derived from an EMBL/GenBank/DDBJ whole genome shotgun (WGS) entry which is preliminary data.</text>
</comment>
<organism evidence="1">
    <name type="scientific">marine sediment metagenome</name>
    <dbReference type="NCBI Taxonomy" id="412755"/>
    <lineage>
        <taxon>unclassified sequences</taxon>
        <taxon>metagenomes</taxon>
        <taxon>ecological metagenomes</taxon>
    </lineage>
</organism>